<evidence type="ECO:0000313" key="1">
    <source>
        <dbReference type="EMBL" id="HAR54573.1"/>
    </source>
</evidence>
<evidence type="ECO:0000313" key="2">
    <source>
        <dbReference type="Proteomes" id="UP000264719"/>
    </source>
</evidence>
<gene>
    <name evidence="1" type="ORF">DCS45_22265</name>
</gene>
<protein>
    <submittedName>
        <fullName evidence="1">Uncharacterized protein</fullName>
    </submittedName>
</protein>
<dbReference type="RefSeq" id="WP_216014871.1">
    <property type="nucleotide sequence ID" value="NZ_CAXAXR010000031.1"/>
</dbReference>
<dbReference type="Proteomes" id="UP000264719">
    <property type="component" value="Unassembled WGS sequence"/>
</dbReference>
<comment type="caution">
    <text evidence="1">The sequence shown here is derived from an EMBL/GenBank/DDBJ whole genome shotgun (WGS) entry which is preliminary data.</text>
</comment>
<dbReference type="AlphaFoldDB" id="A0A348WJ61"/>
<dbReference type="EMBL" id="DMVW01000215">
    <property type="protein sequence ID" value="HAR54573.1"/>
    <property type="molecule type" value="Genomic_DNA"/>
</dbReference>
<proteinExistence type="predicted"/>
<accession>A0A348WJ61</accession>
<organism evidence="1 2">
    <name type="scientific">Roseovarius nubinhibens</name>
    <dbReference type="NCBI Taxonomy" id="314263"/>
    <lineage>
        <taxon>Bacteria</taxon>
        <taxon>Pseudomonadati</taxon>
        <taxon>Pseudomonadota</taxon>
        <taxon>Alphaproteobacteria</taxon>
        <taxon>Rhodobacterales</taxon>
        <taxon>Roseobacteraceae</taxon>
        <taxon>Roseovarius</taxon>
    </lineage>
</organism>
<name>A0A348WJ61_9RHOB</name>
<sequence>MLTQNNEQSKVMEIVMRERRMAISDREWQHRLRGYGYAIRDTDEGRIVASLLKGQDICGLPAHLLH</sequence>
<reference evidence="1 2" key="1">
    <citation type="journal article" date="2018" name="Nat. Biotechnol.">
        <title>A standardized bacterial taxonomy based on genome phylogeny substantially revises the tree of life.</title>
        <authorList>
            <person name="Parks D.H."/>
            <person name="Chuvochina M."/>
            <person name="Waite D.W."/>
            <person name="Rinke C."/>
            <person name="Skarshewski A."/>
            <person name="Chaumeil P.A."/>
            <person name="Hugenholtz P."/>
        </authorList>
    </citation>
    <scope>NUCLEOTIDE SEQUENCE [LARGE SCALE GENOMIC DNA]</scope>
    <source>
        <strain evidence="1">UBA9169</strain>
    </source>
</reference>